<gene>
    <name evidence="1" type="ORF">HMPREF1981_00293</name>
</gene>
<dbReference type="EMBL" id="AWSV01000023">
    <property type="protein sequence ID" value="ERI88776.1"/>
    <property type="molecule type" value="Genomic_DNA"/>
</dbReference>
<dbReference type="Proteomes" id="UP000016496">
    <property type="component" value="Unassembled WGS sequence"/>
</dbReference>
<evidence type="ECO:0000313" key="2">
    <source>
        <dbReference type="Proteomes" id="UP000016496"/>
    </source>
</evidence>
<dbReference type="PATRIC" id="fig|1321819.3.peg.275"/>
<protein>
    <submittedName>
        <fullName evidence="1">Uncharacterized protein</fullName>
    </submittedName>
</protein>
<name>U2E8E2_9BACE</name>
<dbReference type="Pfam" id="PF19555">
    <property type="entry name" value="DUF6078"/>
    <property type="match status" value="1"/>
</dbReference>
<dbReference type="InterPro" id="IPR045724">
    <property type="entry name" value="DUF6078"/>
</dbReference>
<proteinExistence type="predicted"/>
<sequence length="206" mass="24488">MFSVISVHCIASQRYGYFADTAYFFCLNFWKGNTVWLLLPDFKKTTLEILDSMEQNMTSLQLPHDFGFCMTGDCERSNRCLRHQAWLLTDGQKPFLSVLNPRHIASAYGSACNYFIPYEKQRFAKGMRHIYDNLPTKQAEQIKNGMLRRFGKTRYYRFYRGDQFISPEEQRYIKELFEACGIAEEPCYESYHEDYLCPPRIRNKYE</sequence>
<reference evidence="1 2" key="1">
    <citation type="submission" date="2013-08" db="EMBL/GenBank/DDBJ databases">
        <authorList>
            <person name="Weinstock G."/>
            <person name="Sodergren E."/>
            <person name="Wylie T."/>
            <person name="Fulton L."/>
            <person name="Fulton R."/>
            <person name="Fronick C."/>
            <person name="O'Laughlin M."/>
            <person name="Godfrey J."/>
            <person name="Miner T."/>
            <person name="Herter B."/>
            <person name="Appelbaum E."/>
            <person name="Cordes M."/>
            <person name="Lek S."/>
            <person name="Wollam A."/>
            <person name="Pepin K.H."/>
            <person name="Palsikar V.B."/>
            <person name="Mitreva M."/>
            <person name="Wilson R.K."/>
        </authorList>
    </citation>
    <scope>NUCLEOTIDE SEQUENCE [LARGE SCALE GENOMIC DNA]</scope>
    <source>
        <strain evidence="1 2">F0041</strain>
    </source>
</reference>
<evidence type="ECO:0000313" key="1">
    <source>
        <dbReference type="EMBL" id="ERI88776.1"/>
    </source>
</evidence>
<dbReference type="HOGENOM" id="CLU_115284_0_0_10"/>
<dbReference type="AlphaFoldDB" id="U2E8E2"/>
<accession>U2E8E2</accession>
<comment type="caution">
    <text evidence="1">The sequence shown here is derived from an EMBL/GenBank/DDBJ whole genome shotgun (WGS) entry which is preliminary data.</text>
</comment>
<organism evidence="1 2">
    <name type="scientific">Bacteroides pyogenes F0041</name>
    <dbReference type="NCBI Taxonomy" id="1321819"/>
    <lineage>
        <taxon>Bacteria</taxon>
        <taxon>Pseudomonadati</taxon>
        <taxon>Bacteroidota</taxon>
        <taxon>Bacteroidia</taxon>
        <taxon>Bacteroidales</taxon>
        <taxon>Bacteroidaceae</taxon>
        <taxon>Bacteroides</taxon>
    </lineage>
</organism>